<accession>A0ABY9VGQ7</accession>
<evidence type="ECO:0000313" key="3">
    <source>
        <dbReference type="Proteomes" id="UP001303324"/>
    </source>
</evidence>
<evidence type="ECO:0000256" key="1">
    <source>
        <dbReference type="SAM" id="Phobius"/>
    </source>
</evidence>
<organism evidence="2 3">
    <name type="scientific">Mesobacillus jeotgali</name>
    <dbReference type="NCBI Taxonomy" id="129985"/>
    <lineage>
        <taxon>Bacteria</taxon>
        <taxon>Bacillati</taxon>
        <taxon>Bacillota</taxon>
        <taxon>Bacilli</taxon>
        <taxon>Bacillales</taxon>
        <taxon>Bacillaceae</taxon>
        <taxon>Mesobacillus</taxon>
    </lineage>
</organism>
<feature type="transmembrane region" description="Helical" evidence="1">
    <location>
        <begin position="6"/>
        <end position="26"/>
    </location>
</feature>
<reference evidence="2 3" key="1">
    <citation type="submission" date="2023-09" db="EMBL/GenBank/DDBJ databases">
        <title>Microbial mechanism of fulvic acid promoting antimony reduction mineralization in rice fields.</title>
        <authorList>
            <person name="Chen G."/>
            <person name="Lan J."/>
        </authorList>
    </citation>
    <scope>NUCLEOTIDE SEQUENCE [LARGE SCALE GENOMIC DNA]</scope>
    <source>
        <strain evidence="2 3">PS1</strain>
    </source>
</reference>
<keyword evidence="1" id="KW-0472">Membrane</keyword>
<keyword evidence="1" id="KW-1133">Transmembrane helix</keyword>
<keyword evidence="1" id="KW-0812">Transmembrane</keyword>
<dbReference type="EMBL" id="CP134494">
    <property type="protein sequence ID" value="WNF22763.1"/>
    <property type="molecule type" value="Genomic_DNA"/>
</dbReference>
<name>A0ABY9VGQ7_9BACI</name>
<dbReference type="Proteomes" id="UP001303324">
    <property type="component" value="Chromosome"/>
</dbReference>
<sequence length="221" mass="24125">MAYQIMFYGGLAGAVIALVIAVLTYVKLNIAQVITDLTGWNFPGAGRKARKTTASNQTDAITKPTTKEIHVRKNVDKEVAAGEYVEPTEKMASGQIDPTALLSQESFRNTALLKQEGLEPTALLSPDGLEPTALLKETPMREPIAAAVPSSRSVSHDSPTETTILSEWNETTVLTADHDETTLLGETTLLDNFEETTLLTEEEPRFQKQVDIMIVHSESII</sequence>
<dbReference type="RefSeq" id="WP_311072864.1">
    <property type="nucleotide sequence ID" value="NZ_CP134494.1"/>
</dbReference>
<protein>
    <submittedName>
        <fullName evidence="2">Uncharacterized protein</fullName>
    </submittedName>
</protein>
<evidence type="ECO:0000313" key="2">
    <source>
        <dbReference type="EMBL" id="WNF22763.1"/>
    </source>
</evidence>
<proteinExistence type="predicted"/>
<keyword evidence="3" id="KW-1185">Reference proteome</keyword>
<gene>
    <name evidence="2" type="ORF">RH061_21855</name>
</gene>